<reference evidence="8 9" key="2">
    <citation type="submission" date="2022-06" db="EMBL/GenBank/DDBJ databases">
        <title>Genomic Encyclopedia of Type Strains, Phase I: the one thousand microbial genomes (KMG-I) project.</title>
        <authorList>
            <person name="Kyrpides N."/>
        </authorList>
    </citation>
    <scope>NUCLEOTIDE SEQUENCE [LARGE SCALE GENOMIC DNA]</scope>
    <source>
        <strain evidence="8 9">DSM 43889</strain>
    </source>
</reference>
<evidence type="ECO:0000313" key="8">
    <source>
        <dbReference type="EMBL" id="MCP2334369.1"/>
    </source>
</evidence>
<dbReference type="Proteomes" id="UP000791080">
    <property type="component" value="Unassembled WGS sequence"/>
</dbReference>
<dbReference type="PANTHER" id="PTHR43175:SF3">
    <property type="entry name" value="CARBON DISULFIDE HYDROLASE"/>
    <property type="match status" value="1"/>
</dbReference>
<dbReference type="CDD" id="cd03379">
    <property type="entry name" value="beta_CA_cladeD"/>
    <property type="match status" value="1"/>
</dbReference>
<evidence type="ECO:0000256" key="6">
    <source>
        <dbReference type="ARBA" id="ARBA00024993"/>
    </source>
</evidence>
<evidence type="ECO:0000256" key="5">
    <source>
        <dbReference type="ARBA" id="ARBA00022833"/>
    </source>
</evidence>
<comment type="cofactor">
    <cofactor evidence="1">
        <name>Zn(2+)</name>
        <dbReference type="ChEBI" id="CHEBI:29105"/>
    </cofactor>
</comment>
<keyword evidence="5" id="KW-0862">Zinc</keyword>
<comment type="catalytic activity">
    <reaction evidence="7">
        <text>hydrogencarbonate + H(+) = CO2 + H2O</text>
        <dbReference type="Rhea" id="RHEA:10748"/>
        <dbReference type="ChEBI" id="CHEBI:15377"/>
        <dbReference type="ChEBI" id="CHEBI:15378"/>
        <dbReference type="ChEBI" id="CHEBI:16526"/>
        <dbReference type="ChEBI" id="CHEBI:17544"/>
        <dbReference type="EC" id="4.2.1.1"/>
    </reaction>
</comment>
<gene>
    <name evidence="8" type="ORF">G443_004639</name>
</gene>
<comment type="caution">
    <text evidence="8">The sequence shown here is derived from an EMBL/GenBank/DDBJ whole genome shotgun (WGS) entry which is preliminary data.</text>
</comment>
<dbReference type="InterPro" id="IPR036874">
    <property type="entry name" value="Carbonic_anhydrase_sf"/>
</dbReference>
<evidence type="ECO:0000256" key="3">
    <source>
        <dbReference type="ARBA" id="ARBA00012925"/>
    </source>
</evidence>
<organism evidence="8 9">
    <name type="scientific">Actinoalloteichus caeruleus DSM 43889</name>
    <dbReference type="NCBI Taxonomy" id="1120930"/>
    <lineage>
        <taxon>Bacteria</taxon>
        <taxon>Bacillati</taxon>
        <taxon>Actinomycetota</taxon>
        <taxon>Actinomycetes</taxon>
        <taxon>Pseudonocardiales</taxon>
        <taxon>Pseudonocardiaceae</taxon>
        <taxon>Actinoalloteichus</taxon>
        <taxon>Actinoalloteichus cyanogriseus</taxon>
    </lineage>
</organism>
<keyword evidence="4" id="KW-0479">Metal-binding</keyword>
<dbReference type="EC" id="4.2.1.1" evidence="3"/>
<evidence type="ECO:0000313" key="9">
    <source>
        <dbReference type="Proteomes" id="UP000791080"/>
    </source>
</evidence>
<comment type="similarity">
    <text evidence="2">Belongs to the beta-class carbonic anhydrase family.</text>
</comment>
<protein>
    <recommendedName>
        <fullName evidence="3">carbonic anhydrase</fullName>
        <ecNumber evidence="3">4.2.1.1</ecNumber>
    </recommendedName>
</protein>
<accession>A0ABT1JQ44</accession>
<evidence type="ECO:0000256" key="7">
    <source>
        <dbReference type="ARBA" id="ARBA00048348"/>
    </source>
</evidence>
<evidence type="ECO:0000256" key="1">
    <source>
        <dbReference type="ARBA" id="ARBA00001947"/>
    </source>
</evidence>
<dbReference type="Gene3D" id="3.40.1050.10">
    <property type="entry name" value="Carbonic anhydrase"/>
    <property type="match status" value="1"/>
</dbReference>
<dbReference type="SUPFAM" id="SSF53056">
    <property type="entry name" value="beta-carbonic anhydrase, cab"/>
    <property type="match status" value="1"/>
</dbReference>
<dbReference type="PANTHER" id="PTHR43175">
    <property type="entry name" value="CARBONIC ANHYDRASE"/>
    <property type="match status" value="1"/>
</dbReference>
<evidence type="ECO:0000256" key="2">
    <source>
        <dbReference type="ARBA" id="ARBA00006217"/>
    </source>
</evidence>
<dbReference type="SMART" id="SM00947">
    <property type="entry name" value="Pro_CA"/>
    <property type="match status" value="1"/>
</dbReference>
<evidence type="ECO:0000256" key="4">
    <source>
        <dbReference type="ARBA" id="ARBA00022723"/>
    </source>
</evidence>
<dbReference type="Pfam" id="PF00484">
    <property type="entry name" value="Pro_CA"/>
    <property type="match status" value="1"/>
</dbReference>
<keyword evidence="9" id="KW-1185">Reference proteome</keyword>
<reference evidence="8 9" key="1">
    <citation type="submission" date="2013-07" db="EMBL/GenBank/DDBJ databases">
        <authorList>
            <consortium name="DOE Joint Genome Institute"/>
            <person name="Reeve W."/>
            <person name="Huntemann M."/>
            <person name="Han J."/>
            <person name="Chen A."/>
            <person name="Kyrpides N."/>
            <person name="Mavromatis K."/>
            <person name="Markowitz V."/>
            <person name="Palaniappan K."/>
            <person name="Ivanova N."/>
            <person name="Schaumberg A."/>
            <person name="Pati A."/>
            <person name="Liolios K."/>
            <person name="Nordberg H.P."/>
            <person name="Cantor M.N."/>
            <person name="Hua S.X."/>
            <person name="Woyke T."/>
        </authorList>
    </citation>
    <scope>NUCLEOTIDE SEQUENCE [LARGE SCALE GENOMIC DNA]</scope>
    <source>
        <strain evidence="8 9">DSM 43889</strain>
    </source>
</reference>
<dbReference type="EMBL" id="AUBJ02000001">
    <property type="protein sequence ID" value="MCP2334369.1"/>
    <property type="molecule type" value="Genomic_DNA"/>
</dbReference>
<proteinExistence type="inferred from homology"/>
<sequence>MSMSITQRLVHHNAAHPISCADLPTEPASKLAVVACMDSRMDVFQLLGLRVGEAHIIRNAGGVITDDVIRSLAISQWRLGTEHIILLHHTRCGLRTFTDAEFKAQMRQEVGVTPEWSVECFEDESVDVHESKERIKRSPFIRHAHSIRGFVVDVDTGLLHEVD</sequence>
<dbReference type="InterPro" id="IPR001765">
    <property type="entry name" value="Carbonic_anhydrase"/>
</dbReference>
<name>A0ABT1JQ44_ACTCY</name>
<comment type="function">
    <text evidence="6">Catalyzes the reversible hydration of carbon dioxide to form bicarbonate.</text>
</comment>